<dbReference type="Gene3D" id="3.90.180.10">
    <property type="entry name" value="Medium-chain alcohol dehydrogenases, catalytic domain"/>
    <property type="match status" value="1"/>
</dbReference>
<evidence type="ECO:0000313" key="5">
    <source>
        <dbReference type="EMBL" id="KAF2089272.1"/>
    </source>
</evidence>
<dbReference type="InterPro" id="IPR036291">
    <property type="entry name" value="NAD(P)-bd_dom_sf"/>
</dbReference>
<reference evidence="5" key="1">
    <citation type="journal article" date="2020" name="Stud. Mycol.">
        <title>101 Dothideomycetes genomes: a test case for predicting lifestyles and emergence of pathogens.</title>
        <authorList>
            <person name="Haridas S."/>
            <person name="Albert R."/>
            <person name="Binder M."/>
            <person name="Bloem J."/>
            <person name="Labutti K."/>
            <person name="Salamov A."/>
            <person name="Andreopoulos B."/>
            <person name="Baker S."/>
            <person name="Barry K."/>
            <person name="Bills G."/>
            <person name="Bluhm B."/>
            <person name="Cannon C."/>
            <person name="Castanera R."/>
            <person name="Culley D."/>
            <person name="Daum C."/>
            <person name="Ezra D."/>
            <person name="Gonzalez J."/>
            <person name="Henrissat B."/>
            <person name="Kuo A."/>
            <person name="Liang C."/>
            <person name="Lipzen A."/>
            <person name="Lutzoni F."/>
            <person name="Magnuson J."/>
            <person name="Mondo S."/>
            <person name="Nolan M."/>
            <person name="Ohm R."/>
            <person name="Pangilinan J."/>
            <person name="Park H.-J."/>
            <person name="Ramirez L."/>
            <person name="Alfaro M."/>
            <person name="Sun H."/>
            <person name="Tritt A."/>
            <person name="Yoshinaga Y."/>
            <person name="Zwiers L.-H."/>
            <person name="Turgeon B."/>
            <person name="Goodwin S."/>
            <person name="Spatafora J."/>
            <person name="Crous P."/>
            <person name="Grigoriev I."/>
        </authorList>
    </citation>
    <scope>NUCLEOTIDE SEQUENCE</scope>
    <source>
        <strain evidence="5">CBS 121410</strain>
    </source>
</reference>
<dbReference type="SUPFAM" id="SSF50129">
    <property type="entry name" value="GroES-like"/>
    <property type="match status" value="1"/>
</dbReference>
<dbReference type="GO" id="GO:0016651">
    <property type="term" value="F:oxidoreductase activity, acting on NAD(P)H"/>
    <property type="evidence" value="ECO:0007669"/>
    <property type="project" value="InterPro"/>
</dbReference>
<dbReference type="AlphaFoldDB" id="A0A6A5YBM2"/>
<dbReference type="Proteomes" id="UP000799776">
    <property type="component" value="Unassembled WGS sequence"/>
</dbReference>
<name>A0A6A5YBM2_9PEZI</name>
<dbReference type="Gene3D" id="3.40.50.720">
    <property type="entry name" value="NAD(P)-binding Rossmann-like Domain"/>
    <property type="match status" value="1"/>
</dbReference>
<evidence type="ECO:0000256" key="2">
    <source>
        <dbReference type="ARBA" id="ARBA00011245"/>
    </source>
</evidence>
<dbReference type="InterPro" id="IPR011032">
    <property type="entry name" value="GroES-like_sf"/>
</dbReference>
<keyword evidence="3" id="KW-0560">Oxidoreductase</keyword>
<evidence type="ECO:0000313" key="6">
    <source>
        <dbReference type="Proteomes" id="UP000799776"/>
    </source>
</evidence>
<evidence type="ECO:0000256" key="3">
    <source>
        <dbReference type="ARBA" id="ARBA00023002"/>
    </source>
</evidence>
<dbReference type="OrthoDB" id="48317at2759"/>
<gene>
    <name evidence="5" type="ORF">K490DRAFT_37020</name>
</gene>
<keyword evidence="6" id="KW-1185">Reference proteome</keyword>
<comment type="similarity">
    <text evidence="1">Belongs to the zinc-containing alcohol dehydrogenase family.</text>
</comment>
<dbReference type="EMBL" id="ML978714">
    <property type="protein sequence ID" value="KAF2089272.1"/>
    <property type="molecule type" value="Genomic_DNA"/>
</dbReference>
<organism evidence="5 6">
    <name type="scientific">Saccharata proteae CBS 121410</name>
    <dbReference type="NCBI Taxonomy" id="1314787"/>
    <lineage>
        <taxon>Eukaryota</taxon>
        <taxon>Fungi</taxon>
        <taxon>Dikarya</taxon>
        <taxon>Ascomycota</taxon>
        <taxon>Pezizomycotina</taxon>
        <taxon>Dothideomycetes</taxon>
        <taxon>Dothideomycetes incertae sedis</taxon>
        <taxon>Botryosphaeriales</taxon>
        <taxon>Saccharataceae</taxon>
        <taxon>Saccharata</taxon>
    </lineage>
</organism>
<evidence type="ECO:0000259" key="4">
    <source>
        <dbReference type="SMART" id="SM00829"/>
    </source>
</evidence>
<comment type="subunit">
    <text evidence="2">Monomer.</text>
</comment>
<dbReference type="InterPro" id="IPR013149">
    <property type="entry name" value="ADH-like_C"/>
</dbReference>
<evidence type="ECO:0000256" key="1">
    <source>
        <dbReference type="ARBA" id="ARBA00008072"/>
    </source>
</evidence>
<dbReference type="CDD" id="cd08249">
    <property type="entry name" value="enoyl_reductase_like"/>
    <property type="match status" value="1"/>
</dbReference>
<sequence length="347" mass="37519">MKVVKIQSQGKAAVVEAPLPKLRPSYILVKNVAVALNPTDWKHVHNFPNTTGCTAGCDFAGIVAAMGENVTAPLKVGSRVCGFAHGGNVQNHEDGAFGEYLVAKDGPIMEVPDNLSFEEAATLGVGVTTVGQGLYQSLGLPLPDQPSPKRFWVFIYGGSTATGALAIQYAKCSGLDVVTTCSPRNFDLVKKLGASEAFDYNSPTCGADIRKYTNNACYFAFDCISEGISPKICAEALTSNSETKKPAYSALLACDVPREDVEKKYTLGYTVNGEFFTKGKNEFPAKAEDYEFGKMFWQLSQELFKEGKVKVHTPEVREGGLEGVLQGMEEHRLGKVSGKKLVYRIES</sequence>
<proteinExistence type="inferred from homology"/>
<accession>A0A6A5YBM2</accession>
<dbReference type="Pfam" id="PF00107">
    <property type="entry name" value="ADH_zinc_N"/>
    <property type="match status" value="1"/>
</dbReference>
<protein>
    <submittedName>
        <fullName evidence="5">Putative zinc-binding oxidoreductase ToxD</fullName>
    </submittedName>
</protein>
<dbReference type="PANTHER" id="PTHR45348">
    <property type="entry name" value="HYPOTHETICAL OXIDOREDUCTASE (EUROFUNG)"/>
    <property type="match status" value="1"/>
</dbReference>
<dbReference type="PANTHER" id="PTHR45348:SF2">
    <property type="entry name" value="ZINC-TYPE ALCOHOL DEHYDROGENASE-LIKE PROTEIN C2E1P3.01"/>
    <property type="match status" value="1"/>
</dbReference>
<feature type="domain" description="Enoyl reductase (ER)" evidence="4">
    <location>
        <begin position="10"/>
        <end position="342"/>
    </location>
</feature>
<dbReference type="SMART" id="SM00829">
    <property type="entry name" value="PKS_ER"/>
    <property type="match status" value="1"/>
</dbReference>
<dbReference type="InterPro" id="IPR013154">
    <property type="entry name" value="ADH-like_N"/>
</dbReference>
<dbReference type="InterPro" id="IPR020843">
    <property type="entry name" value="ER"/>
</dbReference>
<dbReference type="InterPro" id="IPR047122">
    <property type="entry name" value="Trans-enoyl_RdTase-like"/>
</dbReference>
<dbReference type="Pfam" id="PF08240">
    <property type="entry name" value="ADH_N"/>
    <property type="match status" value="1"/>
</dbReference>
<dbReference type="SUPFAM" id="SSF51735">
    <property type="entry name" value="NAD(P)-binding Rossmann-fold domains"/>
    <property type="match status" value="1"/>
</dbReference>